<gene>
    <name evidence="1" type="ORF">FB45DRAFT_918379</name>
</gene>
<protein>
    <submittedName>
        <fullName evidence="1">Uncharacterized protein</fullName>
    </submittedName>
</protein>
<dbReference type="EMBL" id="JARKIF010000010">
    <property type="protein sequence ID" value="KAJ7628479.1"/>
    <property type="molecule type" value="Genomic_DNA"/>
</dbReference>
<accession>A0AAD7FM96</accession>
<keyword evidence="2" id="KW-1185">Reference proteome</keyword>
<reference evidence="1" key="1">
    <citation type="submission" date="2023-03" db="EMBL/GenBank/DDBJ databases">
        <title>Massive genome expansion in bonnet fungi (Mycena s.s.) driven by repeated elements and novel gene families across ecological guilds.</title>
        <authorList>
            <consortium name="Lawrence Berkeley National Laboratory"/>
            <person name="Harder C.B."/>
            <person name="Miyauchi S."/>
            <person name="Viragh M."/>
            <person name="Kuo A."/>
            <person name="Thoen E."/>
            <person name="Andreopoulos B."/>
            <person name="Lu D."/>
            <person name="Skrede I."/>
            <person name="Drula E."/>
            <person name="Henrissat B."/>
            <person name="Morin E."/>
            <person name="Kohler A."/>
            <person name="Barry K."/>
            <person name="LaButti K."/>
            <person name="Morin E."/>
            <person name="Salamov A."/>
            <person name="Lipzen A."/>
            <person name="Mereny Z."/>
            <person name="Hegedus B."/>
            <person name="Baldrian P."/>
            <person name="Stursova M."/>
            <person name="Weitz H."/>
            <person name="Taylor A."/>
            <person name="Grigoriev I.V."/>
            <person name="Nagy L.G."/>
            <person name="Martin F."/>
            <person name="Kauserud H."/>
        </authorList>
    </citation>
    <scope>NUCLEOTIDE SEQUENCE</scope>
    <source>
        <strain evidence="1">9284</strain>
    </source>
</reference>
<evidence type="ECO:0000313" key="1">
    <source>
        <dbReference type="EMBL" id="KAJ7628479.1"/>
    </source>
</evidence>
<proteinExistence type="predicted"/>
<name>A0AAD7FM96_9AGAR</name>
<sequence length="213" mass="23358">MANYNRKRSHFQAFPPESAAQIGVAVSEDAHASLRSEFQGQGHRNQLGDNDLPQAPLAIGNTKVLLDSTGRRYLTDPISISFLEYIRRRQADPNGQTLTAKLELYDMINEVHQAGRFPEDEKLRQVKAAIVALRCLMAIDKVIVQKPALESATLVSSSSTTHLCKSPTSSLGTPLAYDAGNPGSDAHDADECVLRKKRPFVHASTFSWGSWLG</sequence>
<comment type="caution">
    <text evidence="1">The sequence shown here is derived from an EMBL/GenBank/DDBJ whole genome shotgun (WGS) entry which is preliminary data.</text>
</comment>
<dbReference type="AlphaFoldDB" id="A0AAD7FM96"/>
<organism evidence="1 2">
    <name type="scientific">Roridomyces roridus</name>
    <dbReference type="NCBI Taxonomy" id="1738132"/>
    <lineage>
        <taxon>Eukaryota</taxon>
        <taxon>Fungi</taxon>
        <taxon>Dikarya</taxon>
        <taxon>Basidiomycota</taxon>
        <taxon>Agaricomycotina</taxon>
        <taxon>Agaricomycetes</taxon>
        <taxon>Agaricomycetidae</taxon>
        <taxon>Agaricales</taxon>
        <taxon>Marasmiineae</taxon>
        <taxon>Mycenaceae</taxon>
        <taxon>Roridomyces</taxon>
    </lineage>
</organism>
<evidence type="ECO:0000313" key="2">
    <source>
        <dbReference type="Proteomes" id="UP001221142"/>
    </source>
</evidence>
<dbReference type="Proteomes" id="UP001221142">
    <property type="component" value="Unassembled WGS sequence"/>
</dbReference>